<dbReference type="GO" id="GO:0043169">
    <property type="term" value="F:cation binding"/>
    <property type="evidence" value="ECO:0007669"/>
    <property type="project" value="InterPro"/>
</dbReference>
<keyword evidence="2" id="KW-0378">Hydrolase</keyword>
<dbReference type="SUPFAM" id="SSF51011">
    <property type="entry name" value="Glycosyl hydrolase domain"/>
    <property type="match status" value="1"/>
</dbReference>
<keyword evidence="3" id="KW-1185">Reference proteome</keyword>
<accession>A0AA97EKE1</accession>
<dbReference type="GO" id="GO:0009313">
    <property type="term" value="P:oligosaccharide catabolic process"/>
    <property type="evidence" value="ECO:0007669"/>
    <property type="project" value="TreeGrafter"/>
</dbReference>
<dbReference type="PROSITE" id="PS51257">
    <property type="entry name" value="PROKAR_LIPOPROTEIN"/>
    <property type="match status" value="1"/>
</dbReference>
<evidence type="ECO:0000313" key="2">
    <source>
        <dbReference type="EMBL" id="WOD42852.1"/>
    </source>
</evidence>
<dbReference type="PANTHER" id="PTHR10357:SF205">
    <property type="entry name" value="O-GLYCOSYL HYDROLASE FAMILY 13"/>
    <property type="match status" value="1"/>
</dbReference>
<dbReference type="EMBL" id="CP136521">
    <property type="protein sequence ID" value="WOD42852.1"/>
    <property type="molecule type" value="Genomic_DNA"/>
</dbReference>
<dbReference type="SMART" id="SM00642">
    <property type="entry name" value="Aamy"/>
    <property type="match status" value="1"/>
</dbReference>
<proteinExistence type="predicted"/>
<dbReference type="AlphaFoldDB" id="A0AA97EKE1"/>
<dbReference type="InterPro" id="IPR006047">
    <property type="entry name" value="GH13_cat_dom"/>
</dbReference>
<dbReference type="KEGG" id="hws:RNZ46_12715"/>
<gene>
    <name evidence="2" type="ORF">RNZ46_12715</name>
</gene>
<dbReference type="RefSeq" id="WP_316982543.1">
    <property type="nucleotide sequence ID" value="NZ_CP136521.1"/>
</dbReference>
<dbReference type="Proteomes" id="UP001302486">
    <property type="component" value="Chromosome"/>
</dbReference>
<evidence type="ECO:0000259" key="1">
    <source>
        <dbReference type="SMART" id="SM00642"/>
    </source>
</evidence>
<name>A0AA97EKE1_9FLAO</name>
<sequence>MSKQNIFLIMLLFSIVMGCKKEANHVVESTSNKKGLKSKKVVYQVFTRLFGNTNTTNKPWGTIEENGVGKFNDFTDKALHEIKDLGVTHIWYTGVPHHGVITDYTKYGISNDDPDVVKGRAGSPYAVKDYYNVNPDLAENPEHRLREFKALIKRSHNAGLKVIIDIVPNHVARNYQSLTNPKGVENFGATDDKTVVYHVNNNFYYNTNKAFKVPKWEHGYSPLGDETHPLEDGEFDEVPAKWTGNGSRLSQPQMNDWYETVKINYGVSPEGRKDFDTLPKGFENKDYKKHFKFWQDKTVPNSWTKFKDIALYWIDMGVDGFRYDMAEMVPVEFWSFMNSAIKMKNSNAFLLAEVYNPALYRDYIHIGKMDYLYDKVQLYDTIKSVMQGKGKTDHIPQILDDLKDIEHQMLHFLENHDEQRIASPGFAGSAKKGKPAMVVSATISTSPTMIYFGQEVGEDGSEDAGFGKPSRTSIFDYIGVPAHQRWMNNKQFDGGQLTDEEKALRDFYKRLLNFTINSSALAGKYQDIHLYNRKYTDGYNDKVLSFVRWSDDEQLIIVSNFDSEKSYEFELKIPEDIIKKWRLNETNYKVEDQLYNQFSTHLIIKDDHASINIKLKAMESFILKIQ</sequence>
<dbReference type="Gene3D" id="3.20.20.80">
    <property type="entry name" value="Glycosidases"/>
    <property type="match status" value="2"/>
</dbReference>
<dbReference type="GO" id="GO:0004556">
    <property type="term" value="F:alpha-amylase activity"/>
    <property type="evidence" value="ECO:0007669"/>
    <property type="project" value="TreeGrafter"/>
</dbReference>
<dbReference type="Pfam" id="PF02806">
    <property type="entry name" value="Alpha-amylase_C"/>
    <property type="match status" value="1"/>
</dbReference>
<protein>
    <submittedName>
        <fullName evidence="2">Alpha-amylase family glycosyl hydrolase</fullName>
    </submittedName>
</protein>
<dbReference type="SUPFAM" id="SSF51445">
    <property type="entry name" value="(Trans)glycosidases"/>
    <property type="match status" value="1"/>
</dbReference>
<dbReference type="CDD" id="cd11349">
    <property type="entry name" value="AmyAc_3"/>
    <property type="match status" value="1"/>
</dbReference>
<feature type="domain" description="Glycosyl hydrolase family 13 catalytic" evidence="1">
    <location>
        <begin position="44"/>
        <end position="515"/>
    </location>
</feature>
<dbReference type="PANTHER" id="PTHR10357">
    <property type="entry name" value="ALPHA-AMYLASE FAMILY MEMBER"/>
    <property type="match status" value="1"/>
</dbReference>
<organism evidence="2 3">
    <name type="scientific">Hwangdonia lutea</name>
    <dbReference type="NCBI Taxonomy" id="3075823"/>
    <lineage>
        <taxon>Bacteria</taxon>
        <taxon>Pseudomonadati</taxon>
        <taxon>Bacteroidota</taxon>
        <taxon>Flavobacteriia</taxon>
        <taxon>Flavobacteriales</taxon>
        <taxon>Flavobacteriaceae</taxon>
        <taxon>Hwangdonia</taxon>
    </lineage>
</organism>
<dbReference type="InterPro" id="IPR006048">
    <property type="entry name" value="A-amylase/branching_C"/>
</dbReference>
<dbReference type="InterPro" id="IPR017853">
    <property type="entry name" value="GH"/>
</dbReference>
<reference evidence="3" key="1">
    <citation type="submission" date="2024-06" db="EMBL/GenBank/DDBJ databases">
        <title>Hwangdonia haimaensis gen. nov., sp. nov., a member of the family Flavobacteriaceae isolated from the haima cold seep.</title>
        <authorList>
            <person name="Li J."/>
        </authorList>
    </citation>
    <scope>NUCLEOTIDE SEQUENCE [LARGE SCALE GENOMIC DNA]</scope>
    <source>
        <strain evidence="3">SCSIO 19198</strain>
    </source>
</reference>
<evidence type="ECO:0000313" key="3">
    <source>
        <dbReference type="Proteomes" id="UP001302486"/>
    </source>
</evidence>
<dbReference type="Pfam" id="PF00128">
    <property type="entry name" value="Alpha-amylase"/>
    <property type="match status" value="2"/>
</dbReference>